<keyword evidence="4" id="KW-0176">Collagen</keyword>
<dbReference type="InterPro" id="IPR032675">
    <property type="entry name" value="LRR_dom_sf"/>
</dbReference>
<dbReference type="InterPro" id="IPR050938">
    <property type="entry name" value="Collagen_Structural_Proteins"/>
</dbReference>
<reference evidence="4 6" key="2">
    <citation type="submission" date="2017-06" db="EMBL/GenBank/DDBJ databases">
        <authorList>
            <consortium name="Pathogen Informatics"/>
        </authorList>
    </citation>
    <scope>NUCLEOTIDE SEQUENCE [LARGE SCALE GENOMIC DNA]</scope>
    <source>
        <strain evidence="4 6">NCTC12947</strain>
    </source>
</reference>
<dbReference type="Pfam" id="PF13306">
    <property type="entry name" value="LRR_5"/>
    <property type="match status" value="1"/>
</dbReference>
<dbReference type="EMBL" id="CP014227">
    <property type="protein sequence ID" value="AMD84834.1"/>
    <property type="molecule type" value="Genomic_DNA"/>
</dbReference>
<dbReference type="Gene3D" id="3.40.50.12480">
    <property type="match status" value="1"/>
</dbReference>
<feature type="compositionally biased region" description="Basic and acidic residues" evidence="2">
    <location>
        <begin position="100"/>
        <end position="109"/>
    </location>
</feature>
<evidence type="ECO:0000256" key="1">
    <source>
        <dbReference type="ARBA" id="ARBA00022737"/>
    </source>
</evidence>
<protein>
    <submittedName>
        <fullName evidence="4">Collagen triple helix repeat (20 copies)</fullName>
    </submittedName>
</protein>
<dbReference type="InterPro" id="IPR008160">
    <property type="entry name" value="Collagen"/>
</dbReference>
<evidence type="ECO:0000313" key="6">
    <source>
        <dbReference type="Proteomes" id="UP000215539"/>
    </source>
</evidence>
<sequence length="502" mass="53331">MKKRFIVAILCCLVLALTQCTKTEEKIVEKEVHGSVILSGKGAPTAAQGQIGDYYLDLTTAKLYGAKTAEGWGNPVLDLKGIQGEKGDKGDTGAQGLQGEKGDKGDNGKDGTNGTNGKDGKTPKITISDDGYWVIDGQKSNQKAQGENGTNGTNGKDGAQGPKGDKGDNGKDGAQGPKGDKGDNGKDGVTPTVEIKDGFWVINGKTTDIKAQGERGEKGADGKQGEKGAQGEKGLKGDQGIPGKDGSTIYAGEGFPKSDVGRQGDYYIDTVAKIFYGPKKASGWSAQSAISLTANTITTDDYELSSDGTTLVKWLNPNTKYLDMNSIPALKNVTKIEANAFAVFEIQGTYQLTSIIVGDKVTSIGNAAFDSCKKLKTVELPDGLTTIGNSTFNNCYRLQNIDLPEGITTIGSAAFASCIKLNAMVFPRTLRKIEVRAFLYCISLHNVIFQGRDTPEIKPTTFTIEAKGIPTTYIKTIIVPKGLEGTYKAKFPEPYKDKITSL</sequence>
<feature type="region of interest" description="Disordered" evidence="2">
    <location>
        <begin position="206"/>
        <end position="256"/>
    </location>
</feature>
<reference evidence="3 5" key="1">
    <citation type="submission" date="2016-02" db="EMBL/GenBank/DDBJ databases">
        <authorList>
            <person name="Holder M.E."/>
            <person name="Ajami N.J."/>
            <person name="Petrosino J.F."/>
        </authorList>
    </citation>
    <scope>NUCLEOTIDE SEQUENCE [LARGE SCALE GENOMIC DNA]</scope>
    <source>
        <strain evidence="3 5">CCUG 32990</strain>
    </source>
</reference>
<keyword evidence="5" id="KW-1185">Reference proteome</keyword>
<dbReference type="PANTHER" id="PTHR37456">
    <property type="entry name" value="SI:CH211-266K2.1"/>
    <property type="match status" value="1"/>
</dbReference>
<dbReference type="InterPro" id="IPR026906">
    <property type="entry name" value="LRR_5"/>
</dbReference>
<dbReference type="SUPFAM" id="SSF52058">
    <property type="entry name" value="L domain-like"/>
    <property type="match status" value="1"/>
</dbReference>
<dbReference type="EMBL" id="LT906449">
    <property type="protein sequence ID" value="SNV06970.1"/>
    <property type="molecule type" value="Genomic_DNA"/>
</dbReference>
<gene>
    <name evidence="3" type="ORF">AXF12_04480</name>
    <name evidence="4" type="ORF">SAMEA44541418_00835</name>
</gene>
<feature type="compositionally biased region" description="Polar residues" evidence="2">
    <location>
        <begin position="138"/>
        <end position="154"/>
    </location>
</feature>
<dbReference type="PANTHER" id="PTHR37456:SF3">
    <property type="entry name" value="COLLAGEN ALPHA-1(XXV) CHAIN"/>
    <property type="match status" value="1"/>
</dbReference>
<accession>A0AAX2GWK2</accession>
<dbReference type="KEGG" id="chg:AXF12_04480"/>
<evidence type="ECO:0000313" key="3">
    <source>
        <dbReference type="EMBL" id="AMD84834.1"/>
    </source>
</evidence>
<dbReference type="Proteomes" id="UP000215539">
    <property type="component" value="Chromosome 1"/>
</dbReference>
<name>A0AAX2GWK2_9FLAO</name>
<evidence type="ECO:0000256" key="2">
    <source>
        <dbReference type="SAM" id="MobiDB-lite"/>
    </source>
</evidence>
<proteinExistence type="predicted"/>
<feature type="compositionally biased region" description="Basic and acidic residues" evidence="2">
    <location>
        <begin position="207"/>
        <end position="236"/>
    </location>
</feature>
<dbReference type="Pfam" id="PF01391">
    <property type="entry name" value="Collagen"/>
    <property type="match status" value="2"/>
</dbReference>
<dbReference type="Proteomes" id="UP000065822">
    <property type="component" value="Chromosome"/>
</dbReference>
<evidence type="ECO:0000313" key="4">
    <source>
        <dbReference type="EMBL" id="SNV06970.1"/>
    </source>
</evidence>
<evidence type="ECO:0000313" key="5">
    <source>
        <dbReference type="Proteomes" id="UP000065822"/>
    </source>
</evidence>
<dbReference type="Gene3D" id="3.80.10.10">
    <property type="entry name" value="Ribonuclease Inhibitor"/>
    <property type="match status" value="1"/>
</dbReference>
<dbReference type="AlphaFoldDB" id="A0AAX2GWK2"/>
<feature type="region of interest" description="Disordered" evidence="2">
    <location>
        <begin position="83"/>
        <end position="192"/>
    </location>
</feature>
<dbReference type="RefSeq" id="WP_066428678.1">
    <property type="nucleotide sequence ID" value="NZ_CP014227.1"/>
</dbReference>
<organism evidence="4 6">
    <name type="scientific">Capnocytophaga haemolytica</name>
    <dbReference type="NCBI Taxonomy" id="45243"/>
    <lineage>
        <taxon>Bacteria</taxon>
        <taxon>Pseudomonadati</taxon>
        <taxon>Bacteroidota</taxon>
        <taxon>Flavobacteriia</taxon>
        <taxon>Flavobacteriales</taxon>
        <taxon>Flavobacteriaceae</taxon>
        <taxon>Capnocytophaga</taxon>
    </lineage>
</organism>
<keyword evidence="1" id="KW-0677">Repeat</keyword>